<keyword evidence="2" id="KW-1185">Reference proteome</keyword>
<gene>
    <name evidence="1" type="primary">SUS1</name>
    <name evidence="1" type="ORF">PC9H_002458</name>
</gene>
<dbReference type="OrthoDB" id="6221744at2759"/>
<dbReference type="GO" id="GO:0003713">
    <property type="term" value="F:transcription coactivator activity"/>
    <property type="evidence" value="ECO:0007669"/>
    <property type="project" value="InterPro"/>
</dbReference>
<name>A0A8H6ZJ06_PLEOS</name>
<protein>
    <submittedName>
        <fullName evidence="1">SAGA histone acetylase and TREX-2 complexes component</fullName>
    </submittedName>
</protein>
<dbReference type="Gene3D" id="1.10.246.140">
    <property type="match status" value="1"/>
</dbReference>
<dbReference type="Proteomes" id="UP000623687">
    <property type="component" value="Unassembled WGS sequence"/>
</dbReference>
<dbReference type="RefSeq" id="XP_036625741.1">
    <property type="nucleotide sequence ID" value="XM_036772095.1"/>
</dbReference>
<dbReference type="GO" id="GO:0000124">
    <property type="term" value="C:SAGA complex"/>
    <property type="evidence" value="ECO:0007669"/>
    <property type="project" value="InterPro"/>
</dbReference>
<dbReference type="InterPro" id="IPR038212">
    <property type="entry name" value="TF_EnY2_sf"/>
</dbReference>
<accession>A0A8H6ZJ06</accession>
<proteinExistence type="predicted"/>
<comment type="caution">
    <text evidence="1">The sequence shown here is derived from an EMBL/GenBank/DDBJ whole genome shotgun (WGS) entry which is preliminary data.</text>
</comment>
<dbReference type="GeneID" id="59372299"/>
<reference evidence="1" key="1">
    <citation type="submission" date="2019-07" db="EMBL/GenBank/DDBJ databases">
        <authorList>
            <person name="Palmer J.M."/>
        </authorList>
    </citation>
    <scope>NUCLEOTIDE SEQUENCE</scope>
    <source>
        <strain evidence="1">PC9</strain>
    </source>
</reference>
<evidence type="ECO:0000313" key="2">
    <source>
        <dbReference type="Proteomes" id="UP000623687"/>
    </source>
</evidence>
<organism evidence="1 2">
    <name type="scientific">Pleurotus ostreatus</name>
    <name type="common">Oyster mushroom</name>
    <name type="synonym">White-rot fungus</name>
    <dbReference type="NCBI Taxonomy" id="5322"/>
    <lineage>
        <taxon>Eukaryota</taxon>
        <taxon>Fungi</taxon>
        <taxon>Dikarya</taxon>
        <taxon>Basidiomycota</taxon>
        <taxon>Agaricomycotina</taxon>
        <taxon>Agaricomycetes</taxon>
        <taxon>Agaricomycetidae</taxon>
        <taxon>Agaricales</taxon>
        <taxon>Pleurotineae</taxon>
        <taxon>Pleurotaceae</taxon>
        <taxon>Pleurotus</taxon>
    </lineage>
</organism>
<evidence type="ECO:0000313" key="1">
    <source>
        <dbReference type="EMBL" id="KAF7416194.1"/>
    </source>
</evidence>
<dbReference type="Pfam" id="PF10163">
    <property type="entry name" value="EnY2"/>
    <property type="match status" value="1"/>
</dbReference>
<dbReference type="GO" id="GO:0006406">
    <property type="term" value="P:mRNA export from nucleus"/>
    <property type="evidence" value="ECO:0007669"/>
    <property type="project" value="InterPro"/>
</dbReference>
<dbReference type="EMBL" id="JACETU010000011">
    <property type="protein sequence ID" value="KAF7416194.1"/>
    <property type="molecule type" value="Genomic_DNA"/>
</dbReference>
<dbReference type="GO" id="GO:0005643">
    <property type="term" value="C:nuclear pore"/>
    <property type="evidence" value="ECO:0007669"/>
    <property type="project" value="InterPro"/>
</dbReference>
<dbReference type="PANTHER" id="PTHR12514">
    <property type="entry name" value="ENHANCER OF YELLOW 2 TRANSCRIPTION FACTOR"/>
    <property type="match status" value="1"/>
</dbReference>
<dbReference type="AlphaFoldDB" id="A0A8H6ZJ06"/>
<sequence>MPLSKEDMNSLYAELLNRLVESGEWDRIKAVLEAKLNETGWKDQVKDQAKEQARQMEDLSFQVLLDKIKPTAEGKPGFVPPRYVLNDME</sequence>
<dbReference type="VEuPathDB" id="FungiDB:PC9H_002458"/>
<dbReference type="InterPro" id="IPR018783">
    <property type="entry name" value="TF_ENY2"/>
</dbReference>